<protein>
    <recommendedName>
        <fullName evidence="4">Zn(2)-C6 fungal-type domain-containing protein</fullName>
    </recommendedName>
</protein>
<dbReference type="AlphaFoldDB" id="A0AAW0C167"/>
<accession>A0AAW0C167</accession>
<feature type="compositionally biased region" description="Polar residues" evidence="1">
    <location>
        <begin position="1"/>
        <end position="27"/>
    </location>
</feature>
<evidence type="ECO:0000313" key="2">
    <source>
        <dbReference type="EMBL" id="KAK7032553.1"/>
    </source>
</evidence>
<comment type="caution">
    <text evidence="2">The sequence shown here is derived from an EMBL/GenBank/DDBJ whole genome shotgun (WGS) entry which is preliminary data.</text>
</comment>
<feature type="region of interest" description="Disordered" evidence="1">
    <location>
        <begin position="1"/>
        <end position="92"/>
    </location>
</feature>
<sequence>MNIPSSSPVPASETTVGEPDLQSQSPAVVNHPDIPPLPTDSDGKVIAPTLPEAEKTLEPEEAQVDLEESVPPPPASADDAPGTQLADLDKEGSKVIEVDHISVHDPPCDHCVTRNEVCLKDSMPKSKVVRCVPCGKARRRCVFGQANTAGSSDLEGTQKQKASSDGLGAVTRAGKRAKVVAGIRKSQRANRN</sequence>
<feature type="compositionally biased region" description="Acidic residues" evidence="1">
    <location>
        <begin position="59"/>
        <end position="68"/>
    </location>
</feature>
<name>A0AAW0C167_9AGAR</name>
<evidence type="ECO:0008006" key="4">
    <source>
        <dbReference type="Google" id="ProtNLM"/>
    </source>
</evidence>
<keyword evidence="3" id="KW-1185">Reference proteome</keyword>
<gene>
    <name evidence="2" type="ORF">VNI00_012952</name>
</gene>
<evidence type="ECO:0000256" key="1">
    <source>
        <dbReference type="SAM" id="MobiDB-lite"/>
    </source>
</evidence>
<dbReference type="Proteomes" id="UP001383192">
    <property type="component" value="Unassembled WGS sequence"/>
</dbReference>
<organism evidence="2 3">
    <name type="scientific">Paramarasmius palmivorus</name>
    <dbReference type="NCBI Taxonomy" id="297713"/>
    <lineage>
        <taxon>Eukaryota</taxon>
        <taxon>Fungi</taxon>
        <taxon>Dikarya</taxon>
        <taxon>Basidiomycota</taxon>
        <taxon>Agaricomycotina</taxon>
        <taxon>Agaricomycetes</taxon>
        <taxon>Agaricomycetidae</taxon>
        <taxon>Agaricales</taxon>
        <taxon>Marasmiineae</taxon>
        <taxon>Marasmiaceae</taxon>
        <taxon>Paramarasmius</taxon>
    </lineage>
</organism>
<dbReference type="EMBL" id="JAYKXP010000063">
    <property type="protein sequence ID" value="KAK7032553.1"/>
    <property type="molecule type" value="Genomic_DNA"/>
</dbReference>
<proteinExistence type="predicted"/>
<evidence type="ECO:0000313" key="3">
    <source>
        <dbReference type="Proteomes" id="UP001383192"/>
    </source>
</evidence>
<feature type="compositionally biased region" description="Polar residues" evidence="1">
    <location>
        <begin position="148"/>
        <end position="163"/>
    </location>
</feature>
<reference evidence="2 3" key="1">
    <citation type="submission" date="2024-01" db="EMBL/GenBank/DDBJ databases">
        <title>A draft genome for a cacao thread blight-causing isolate of Paramarasmius palmivorus.</title>
        <authorList>
            <person name="Baruah I.K."/>
            <person name="Bukari Y."/>
            <person name="Amoako-Attah I."/>
            <person name="Meinhardt L.W."/>
            <person name="Bailey B.A."/>
            <person name="Cohen S.P."/>
        </authorList>
    </citation>
    <scope>NUCLEOTIDE SEQUENCE [LARGE SCALE GENOMIC DNA]</scope>
    <source>
        <strain evidence="2 3">GH-12</strain>
    </source>
</reference>
<feature type="region of interest" description="Disordered" evidence="1">
    <location>
        <begin position="148"/>
        <end position="167"/>
    </location>
</feature>